<keyword evidence="9" id="KW-0732">Signal</keyword>
<keyword evidence="4 8" id="KW-0808">Transferase</keyword>
<feature type="signal peptide" evidence="9">
    <location>
        <begin position="1"/>
        <end position="17"/>
    </location>
</feature>
<dbReference type="AlphaFoldDB" id="A0A813RXK2"/>
<comment type="subcellular location">
    <subcellularLocation>
        <location evidence="1">Membrane</location>
        <topology evidence="1">Single-pass membrane protein</topology>
    </subcellularLocation>
</comment>
<dbReference type="Proteomes" id="UP000663868">
    <property type="component" value="Unassembled WGS sequence"/>
</dbReference>
<keyword evidence="5" id="KW-0812">Transmembrane</keyword>
<evidence type="ECO:0000313" key="12">
    <source>
        <dbReference type="Proteomes" id="UP000663860"/>
    </source>
</evidence>
<proteinExistence type="inferred from homology"/>
<keyword evidence="6" id="KW-1133">Transmembrane helix</keyword>
<evidence type="ECO:0000256" key="7">
    <source>
        <dbReference type="ARBA" id="ARBA00023136"/>
    </source>
</evidence>
<dbReference type="EMBL" id="CAJOBB010001212">
    <property type="protein sequence ID" value="CAF3825486.1"/>
    <property type="molecule type" value="Genomic_DNA"/>
</dbReference>
<dbReference type="GO" id="GO:0005975">
    <property type="term" value="P:carbohydrate metabolic process"/>
    <property type="evidence" value="ECO:0007669"/>
    <property type="project" value="InterPro"/>
</dbReference>
<dbReference type="Pfam" id="PF01531">
    <property type="entry name" value="Glyco_transf_11"/>
    <property type="match status" value="1"/>
</dbReference>
<dbReference type="EC" id="2.4.1.-" evidence="8"/>
<dbReference type="EMBL" id="CAJNOE010000039">
    <property type="protein sequence ID" value="CAF0789118.1"/>
    <property type="molecule type" value="Genomic_DNA"/>
</dbReference>
<dbReference type="Proteomes" id="UP000663860">
    <property type="component" value="Unassembled WGS sequence"/>
</dbReference>
<keyword evidence="7" id="KW-0472">Membrane</keyword>
<evidence type="ECO:0000313" key="11">
    <source>
        <dbReference type="EMBL" id="CAF3825486.1"/>
    </source>
</evidence>
<protein>
    <recommendedName>
        <fullName evidence="8">Glycosyltransferase family 92 protein</fullName>
        <ecNumber evidence="8">2.4.1.-</ecNumber>
    </recommendedName>
</protein>
<evidence type="ECO:0000256" key="9">
    <source>
        <dbReference type="SAM" id="SignalP"/>
    </source>
</evidence>
<comment type="similarity">
    <text evidence="2 8">Belongs to the glycosyltransferase 92 family.</text>
</comment>
<evidence type="ECO:0000313" key="10">
    <source>
        <dbReference type="EMBL" id="CAF0789118.1"/>
    </source>
</evidence>
<comment type="caution">
    <text evidence="10">The sequence shown here is derived from an EMBL/GenBank/DDBJ whole genome shotgun (WGS) entry which is preliminary data.</text>
</comment>
<keyword evidence="3 8" id="KW-0328">Glycosyltransferase</keyword>
<evidence type="ECO:0000256" key="4">
    <source>
        <dbReference type="ARBA" id="ARBA00022679"/>
    </source>
</evidence>
<evidence type="ECO:0000256" key="2">
    <source>
        <dbReference type="ARBA" id="ARBA00007647"/>
    </source>
</evidence>
<dbReference type="InterPro" id="IPR008166">
    <property type="entry name" value="Glyco_transf_92"/>
</dbReference>
<evidence type="ECO:0000256" key="5">
    <source>
        <dbReference type="ARBA" id="ARBA00022692"/>
    </source>
</evidence>
<accession>A0A813RXK2</accession>
<dbReference type="InterPro" id="IPR002516">
    <property type="entry name" value="Glyco_trans_11"/>
</dbReference>
<name>A0A813RXK2_9BILA</name>
<feature type="chain" id="PRO_5035597361" description="Glycosyltransferase family 92 protein" evidence="9">
    <location>
        <begin position="18"/>
        <end position="587"/>
    </location>
</feature>
<gene>
    <name evidence="10" type="ORF">IZO911_LOCUS6295</name>
    <name evidence="11" type="ORF">KXQ929_LOCUS18517</name>
</gene>
<dbReference type="PANTHER" id="PTHR21461:SF69">
    <property type="entry name" value="GLYCOSYLTRANSFERASE FAMILY 92 PROTEIN"/>
    <property type="match status" value="1"/>
</dbReference>
<evidence type="ECO:0000256" key="1">
    <source>
        <dbReference type="ARBA" id="ARBA00004167"/>
    </source>
</evidence>
<reference evidence="10" key="1">
    <citation type="submission" date="2021-02" db="EMBL/GenBank/DDBJ databases">
        <authorList>
            <person name="Nowell W R."/>
        </authorList>
    </citation>
    <scope>NUCLEOTIDE SEQUENCE</scope>
</reference>
<dbReference type="GO" id="GO:0008107">
    <property type="term" value="F:galactoside 2-alpha-L-fucosyltransferase activity"/>
    <property type="evidence" value="ECO:0007669"/>
    <property type="project" value="InterPro"/>
</dbReference>
<dbReference type="PANTHER" id="PTHR21461">
    <property type="entry name" value="GLYCOSYLTRANSFERASE FAMILY 92 PROTEIN"/>
    <property type="match status" value="1"/>
</dbReference>
<evidence type="ECO:0000256" key="8">
    <source>
        <dbReference type="RuleBase" id="RU366017"/>
    </source>
</evidence>
<dbReference type="GO" id="GO:0005737">
    <property type="term" value="C:cytoplasm"/>
    <property type="evidence" value="ECO:0007669"/>
    <property type="project" value="TreeGrafter"/>
</dbReference>
<dbReference type="Pfam" id="PF01697">
    <property type="entry name" value="Glyco_transf_92"/>
    <property type="match status" value="1"/>
</dbReference>
<dbReference type="GO" id="GO:0016020">
    <property type="term" value="C:membrane"/>
    <property type="evidence" value="ECO:0007669"/>
    <property type="project" value="UniProtKB-SubCell"/>
</dbReference>
<sequence>MRFFVLFILILFTLLSGYIYTKCPFSTTTLNAHISYPSYYSQFRDVSHPAGGWKPVGHTLDEQNLLHNMSIVVATWSANTKDNIPTVPCLSADGHLLVLSVAASRIRYGVSLTFVTVYPTDMKAVLPKNISSHPLPSNQQSLWCIFSDGSVTPVYIYDSNYARERVSLLDCPLSQFANDQLWKLNQTIRVYLASTTTKDRKIPILKAFVKVPVVSIISSNSSQESFTLCTSPLRNKANYLVQWIEFHRLVGFSKFVIYNTTDTDNYLSTIVNIYTQKYPGLVDVVQWSFSTLGLADAVSIRYFQVEALHDCLIRYGDKSEWLSAIDLDEYVVPLPPYETIVDYIHENFGRRIIGSINLRSQFFCSKNSRKYTPEEKDTNRLTIERFTFRASHLYEGGREKYLYRPRFVQYLSIHRQVIGLSKEQPSEKHITIAHYVFMTRLRAMSGCGLNETVEDISIRNRFECHIILRERGGRLGNRLFMFASAYGLSLTHSLSDDKNYCRKIFGHNKNVLVTPDSFNAADDLAILTLCQHTILPAGTFGWWGAFLSQNRLGDVLTDSKSDHTPLDVNCRQDDYFPSWFSFLNNTN</sequence>
<evidence type="ECO:0000256" key="6">
    <source>
        <dbReference type="ARBA" id="ARBA00022989"/>
    </source>
</evidence>
<organism evidence="10 12">
    <name type="scientific">Adineta steineri</name>
    <dbReference type="NCBI Taxonomy" id="433720"/>
    <lineage>
        <taxon>Eukaryota</taxon>
        <taxon>Metazoa</taxon>
        <taxon>Spiralia</taxon>
        <taxon>Gnathifera</taxon>
        <taxon>Rotifera</taxon>
        <taxon>Eurotatoria</taxon>
        <taxon>Bdelloidea</taxon>
        <taxon>Adinetida</taxon>
        <taxon>Adinetidae</taxon>
        <taxon>Adineta</taxon>
    </lineage>
</organism>
<evidence type="ECO:0000256" key="3">
    <source>
        <dbReference type="ARBA" id="ARBA00022676"/>
    </source>
</evidence>